<evidence type="ECO:0000313" key="2">
    <source>
        <dbReference type="Proteomes" id="UP000824120"/>
    </source>
</evidence>
<proteinExistence type="predicted"/>
<organism evidence="1 2">
    <name type="scientific">Solanum commersonii</name>
    <name type="common">Commerson's wild potato</name>
    <name type="synonym">Commerson's nightshade</name>
    <dbReference type="NCBI Taxonomy" id="4109"/>
    <lineage>
        <taxon>Eukaryota</taxon>
        <taxon>Viridiplantae</taxon>
        <taxon>Streptophyta</taxon>
        <taxon>Embryophyta</taxon>
        <taxon>Tracheophyta</taxon>
        <taxon>Spermatophyta</taxon>
        <taxon>Magnoliopsida</taxon>
        <taxon>eudicotyledons</taxon>
        <taxon>Gunneridae</taxon>
        <taxon>Pentapetalae</taxon>
        <taxon>asterids</taxon>
        <taxon>lamiids</taxon>
        <taxon>Solanales</taxon>
        <taxon>Solanaceae</taxon>
        <taxon>Solanoideae</taxon>
        <taxon>Solaneae</taxon>
        <taxon>Solanum</taxon>
    </lineage>
</organism>
<accession>A0A9J6A883</accession>
<evidence type="ECO:0000313" key="1">
    <source>
        <dbReference type="EMBL" id="KAG5620813.1"/>
    </source>
</evidence>
<protein>
    <submittedName>
        <fullName evidence="1">Uncharacterized protein</fullName>
    </submittedName>
</protein>
<gene>
    <name evidence="1" type="ORF">H5410_006031</name>
</gene>
<dbReference type="EMBL" id="JACXVP010000002">
    <property type="protein sequence ID" value="KAG5620813.1"/>
    <property type="molecule type" value="Genomic_DNA"/>
</dbReference>
<dbReference type="Proteomes" id="UP000824120">
    <property type="component" value="Chromosome 2"/>
</dbReference>
<comment type="caution">
    <text evidence="1">The sequence shown here is derived from an EMBL/GenBank/DDBJ whole genome shotgun (WGS) entry which is preliminary data.</text>
</comment>
<name>A0A9J6A883_SOLCO</name>
<keyword evidence="2" id="KW-1185">Reference proteome</keyword>
<reference evidence="1 2" key="1">
    <citation type="submission" date="2020-09" db="EMBL/GenBank/DDBJ databases">
        <title>De no assembly of potato wild relative species, Solanum commersonii.</title>
        <authorList>
            <person name="Cho K."/>
        </authorList>
    </citation>
    <scope>NUCLEOTIDE SEQUENCE [LARGE SCALE GENOMIC DNA]</scope>
    <source>
        <strain evidence="1">LZ3.2</strain>
        <tissue evidence="1">Leaf</tissue>
    </source>
</reference>
<sequence length="159" mass="18242">MVVLENTIFRARQKGPIPSGTWIINFVGDHNGVCLPSNLLYSPTNLTWKGKTALTQGQLEMQNRQKKIKKLKPRKGQKLSIGLKNFLLSWVKQLSKQSKKFHITKLYYAEVAVCMVFHCFHGDCGLCTLVRLQAMQKDHMVMNWELNVQPLTQELTKQA</sequence>
<dbReference type="AlphaFoldDB" id="A0A9J6A883"/>